<evidence type="ECO:0000256" key="1">
    <source>
        <dbReference type="SAM" id="SignalP"/>
    </source>
</evidence>
<dbReference type="OrthoDB" id="10322356at2759"/>
<feature type="chain" id="PRO_5040445539" evidence="1">
    <location>
        <begin position="21"/>
        <end position="74"/>
    </location>
</feature>
<keyword evidence="1" id="KW-0732">Signal</keyword>
<comment type="caution">
    <text evidence="2">The sequence shown here is derived from an EMBL/GenBank/DDBJ whole genome shotgun (WGS) entry which is preliminary data.</text>
</comment>
<organism evidence="2 3">
    <name type="scientific">Hymenoscyphus fraxineus</name>
    <dbReference type="NCBI Taxonomy" id="746836"/>
    <lineage>
        <taxon>Eukaryota</taxon>
        <taxon>Fungi</taxon>
        <taxon>Dikarya</taxon>
        <taxon>Ascomycota</taxon>
        <taxon>Pezizomycotina</taxon>
        <taxon>Leotiomycetes</taxon>
        <taxon>Helotiales</taxon>
        <taxon>Helotiaceae</taxon>
        <taxon>Hymenoscyphus</taxon>
    </lineage>
</organism>
<sequence length="74" mass="8356">MHFQLSQIISLTLLLSPILAAPVSDALDKRQTITNPPPACIPKYVVSPEEKAAICRSLNLELWEDRMKALWYCC</sequence>
<gene>
    <name evidence="2" type="ORF">HYFRA_00010433</name>
</gene>
<proteinExistence type="predicted"/>
<evidence type="ECO:0000313" key="2">
    <source>
        <dbReference type="EMBL" id="CAG8957567.1"/>
    </source>
</evidence>
<protein>
    <submittedName>
        <fullName evidence="2">Uncharacterized protein</fullName>
    </submittedName>
</protein>
<reference evidence="2" key="1">
    <citation type="submission" date="2021-07" db="EMBL/GenBank/DDBJ databases">
        <authorList>
            <person name="Durling M."/>
        </authorList>
    </citation>
    <scope>NUCLEOTIDE SEQUENCE</scope>
</reference>
<feature type="signal peptide" evidence="1">
    <location>
        <begin position="1"/>
        <end position="20"/>
    </location>
</feature>
<name>A0A9N9L5V9_9HELO</name>
<dbReference type="Proteomes" id="UP000696280">
    <property type="component" value="Unassembled WGS sequence"/>
</dbReference>
<dbReference type="EMBL" id="CAJVRL010000080">
    <property type="protein sequence ID" value="CAG8957567.1"/>
    <property type="molecule type" value="Genomic_DNA"/>
</dbReference>
<keyword evidence="3" id="KW-1185">Reference proteome</keyword>
<evidence type="ECO:0000313" key="3">
    <source>
        <dbReference type="Proteomes" id="UP000696280"/>
    </source>
</evidence>
<accession>A0A9N9L5V9</accession>
<dbReference type="AlphaFoldDB" id="A0A9N9L5V9"/>